<dbReference type="AlphaFoldDB" id="A0A4Q7NJQ8"/>
<feature type="chain" id="PRO_5020410629" evidence="2">
    <location>
        <begin position="33"/>
        <end position="330"/>
    </location>
</feature>
<feature type="signal peptide" evidence="2">
    <location>
        <begin position="1"/>
        <end position="32"/>
    </location>
</feature>
<keyword evidence="4" id="KW-1185">Reference proteome</keyword>
<dbReference type="InterPro" id="IPR006311">
    <property type="entry name" value="TAT_signal"/>
</dbReference>
<evidence type="ECO:0000313" key="3">
    <source>
        <dbReference type="EMBL" id="RZS85314.1"/>
    </source>
</evidence>
<sequence>MTTSSCSPDIRRRQWLAATAALALSPALRAQATYPQKPVRMIVPMPPGGATDGMARLIAMKLGERWGQSVVVENRAGAGAIIGTQAIARAAPDGYTFGLVISSHTINPALRSTLPYDTLKDFTPLTQLGSAVIALVAHPSLPASDVPGLVKLVRAEPGRLEYASLGIGTATHVAGELLKVKAGLDMPHVPYNGSAPAYNDLLPGRVKLGFVILESALPHIQSGRLKLLAIANGQRSPAHPDFPTIGESVPGYAYESIFGFVAPAGLPVDVAQKLSADLIATIKRPDVVQQMNAWGTDVVASTPAQFDAFIRREIDSTRSVAKSAGIKLMD</sequence>
<name>A0A4Q7NJQ8_9BURK</name>
<dbReference type="EMBL" id="SGXC01000001">
    <property type="protein sequence ID" value="RZS85314.1"/>
    <property type="molecule type" value="Genomic_DNA"/>
</dbReference>
<dbReference type="InterPro" id="IPR005064">
    <property type="entry name" value="BUG"/>
</dbReference>
<proteinExistence type="inferred from homology"/>
<dbReference type="InterPro" id="IPR042100">
    <property type="entry name" value="Bug_dom1"/>
</dbReference>
<evidence type="ECO:0000256" key="2">
    <source>
        <dbReference type="SAM" id="SignalP"/>
    </source>
</evidence>
<comment type="similarity">
    <text evidence="1">Belongs to the UPF0065 (bug) family.</text>
</comment>
<reference evidence="3 4" key="1">
    <citation type="submission" date="2019-02" db="EMBL/GenBank/DDBJ databases">
        <title>Genomic Encyclopedia of Type Strains, Phase IV (KMG-IV): sequencing the most valuable type-strain genomes for metagenomic binning, comparative biology and taxonomic classification.</title>
        <authorList>
            <person name="Goeker M."/>
        </authorList>
    </citation>
    <scope>NUCLEOTIDE SEQUENCE [LARGE SCALE GENOMIC DNA]</scope>
    <source>
        <strain evidence="3 4">K24</strain>
    </source>
</reference>
<dbReference type="CDD" id="cd13578">
    <property type="entry name" value="PBP2_Bug27"/>
    <property type="match status" value="1"/>
</dbReference>
<dbReference type="SUPFAM" id="SSF53850">
    <property type="entry name" value="Periplasmic binding protein-like II"/>
    <property type="match status" value="1"/>
</dbReference>
<evidence type="ECO:0000256" key="1">
    <source>
        <dbReference type="ARBA" id="ARBA00006987"/>
    </source>
</evidence>
<keyword evidence="3" id="KW-0675">Receptor</keyword>
<dbReference type="PIRSF" id="PIRSF017082">
    <property type="entry name" value="YflP"/>
    <property type="match status" value="1"/>
</dbReference>
<protein>
    <submittedName>
        <fullName evidence="3">Tripartite-type tricarboxylate transporter receptor subunit TctC</fullName>
    </submittedName>
</protein>
<dbReference type="PANTHER" id="PTHR42928:SF5">
    <property type="entry name" value="BLR1237 PROTEIN"/>
    <property type="match status" value="1"/>
</dbReference>
<dbReference type="PANTHER" id="PTHR42928">
    <property type="entry name" value="TRICARBOXYLATE-BINDING PROTEIN"/>
    <property type="match status" value="1"/>
</dbReference>
<dbReference type="Gene3D" id="3.40.190.150">
    <property type="entry name" value="Bordetella uptake gene, domain 1"/>
    <property type="match status" value="1"/>
</dbReference>
<dbReference type="Gene3D" id="3.40.190.10">
    <property type="entry name" value="Periplasmic binding protein-like II"/>
    <property type="match status" value="1"/>
</dbReference>
<dbReference type="RefSeq" id="WP_165404469.1">
    <property type="nucleotide sequence ID" value="NZ_SGXC01000001.1"/>
</dbReference>
<keyword evidence="2" id="KW-0732">Signal</keyword>
<evidence type="ECO:0000313" key="4">
    <source>
        <dbReference type="Proteomes" id="UP000292445"/>
    </source>
</evidence>
<dbReference type="Proteomes" id="UP000292445">
    <property type="component" value="Unassembled WGS sequence"/>
</dbReference>
<dbReference type="Pfam" id="PF03401">
    <property type="entry name" value="TctC"/>
    <property type="match status" value="1"/>
</dbReference>
<comment type="caution">
    <text evidence="3">The sequence shown here is derived from an EMBL/GenBank/DDBJ whole genome shotgun (WGS) entry which is preliminary data.</text>
</comment>
<organism evidence="3 4">
    <name type="scientific">Pigmentiphaga kullae</name>
    <dbReference type="NCBI Taxonomy" id="151784"/>
    <lineage>
        <taxon>Bacteria</taxon>
        <taxon>Pseudomonadati</taxon>
        <taxon>Pseudomonadota</taxon>
        <taxon>Betaproteobacteria</taxon>
        <taxon>Burkholderiales</taxon>
        <taxon>Alcaligenaceae</taxon>
        <taxon>Pigmentiphaga</taxon>
    </lineage>
</organism>
<gene>
    <name evidence="3" type="ORF">EV675_1337</name>
</gene>
<accession>A0A4Q7NJQ8</accession>
<dbReference type="PROSITE" id="PS51318">
    <property type="entry name" value="TAT"/>
    <property type="match status" value="1"/>
</dbReference>